<dbReference type="InterPro" id="IPR036259">
    <property type="entry name" value="MFS_trans_sf"/>
</dbReference>
<keyword evidence="1 4" id="KW-0812">Transmembrane</keyword>
<dbReference type="GO" id="GO:0022857">
    <property type="term" value="F:transmembrane transporter activity"/>
    <property type="evidence" value="ECO:0007669"/>
    <property type="project" value="InterPro"/>
</dbReference>
<feature type="domain" description="Major facilitator superfamily (MFS) profile" evidence="5">
    <location>
        <begin position="11"/>
        <end position="391"/>
    </location>
</feature>
<keyword evidence="7" id="KW-1185">Reference proteome</keyword>
<evidence type="ECO:0000256" key="1">
    <source>
        <dbReference type="ARBA" id="ARBA00022692"/>
    </source>
</evidence>
<keyword evidence="3 4" id="KW-0472">Membrane</keyword>
<dbReference type="InterPro" id="IPR010645">
    <property type="entry name" value="MFS_4"/>
</dbReference>
<protein>
    <submittedName>
        <fullName evidence="6">YbfB/YjiJ family MFS transporter</fullName>
    </submittedName>
</protein>
<evidence type="ECO:0000313" key="6">
    <source>
        <dbReference type="EMBL" id="QRJ62452.1"/>
    </source>
</evidence>
<feature type="transmembrane region" description="Helical" evidence="4">
    <location>
        <begin position="303"/>
        <end position="329"/>
    </location>
</feature>
<keyword evidence="2 4" id="KW-1133">Transmembrane helix</keyword>
<evidence type="ECO:0000256" key="4">
    <source>
        <dbReference type="SAM" id="Phobius"/>
    </source>
</evidence>
<dbReference type="InterPro" id="IPR020846">
    <property type="entry name" value="MFS_dom"/>
</dbReference>
<feature type="transmembrane region" description="Helical" evidence="4">
    <location>
        <begin position="171"/>
        <end position="189"/>
    </location>
</feature>
<dbReference type="Proteomes" id="UP000663444">
    <property type="component" value="Chromosome"/>
</dbReference>
<dbReference type="KEGG" id="ares:IWH25_11720"/>
<dbReference type="Gene3D" id="1.20.1250.20">
    <property type="entry name" value="MFS general substrate transporter like domains"/>
    <property type="match status" value="1"/>
</dbReference>
<feature type="transmembrane region" description="Helical" evidence="4">
    <location>
        <begin position="245"/>
        <end position="267"/>
    </location>
</feature>
<dbReference type="Pfam" id="PF06779">
    <property type="entry name" value="MFS_4"/>
    <property type="match status" value="1"/>
</dbReference>
<feature type="transmembrane region" description="Helical" evidence="4">
    <location>
        <begin position="144"/>
        <end position="165"/>
    </location>
</feature>
<dbReference type="SUPFAM" id="SSF103473">
    <property type="entry name" value="MFS general substrate transporter"/>
    <property type="match status" value="1"/>
</dbReference>
<dbReference type="PROSITE" id="PS50850">
    <property type="entry name" value="MFS"/>
    <property type="match status" value="1"/>
</dbReference>
<dbReference type="PANTHER" id="PTHR23537:SF1">
    <property type="entry name" value="SUGAR TRANSPORTER"/>
    <property type="match status" value="1"/>
</dbReference>
<dbReference type="PANTHER" id="PTHR23537">
    <property type="match status" value="1"/>
</dbReference>
<dbReference type="EMBL" id="CP064781">
    <property type="protein sequence ID" value="QRJ62452.1"/>
    <property type="molecule type" value="Genomic_DNA"/>
</dbReference>
<reference evidence="6" key="1">
    <citation type="submission" date="2020-11" db="EMBL/GenBank/DDBJ databases">
        <title>Azospira restricta DSM 18626 genome sequence.</title>
        <authorList>
            <person name="Moe W.M."/>
        </authorList>
    </citation>
    <scope>NUCLEOTIDE SEQUENCE</scope>
    <source>
        <strain evidence="6">DSM 18626</strain>
    </source>
</reference>
<gene>
    <name evidence="6" type="ORF">IWH25_11720</name>
</gene>
<evidence type="ECO:0000256" key="2">
    <source>
        <dbReference type="ARBA" id="ARBA00022989"/>
    </source>
</evidence>
<evidence type="ECO:0000256" key="3">
    <source>
        <dbReference type="ARBA" id="ARBA00023136"/>
    </source>
</evidence>
<feature type="transmembrane region" description="Helical" evidence="4">
    <location>
        <begin position="12"/>
        <end position="33"/>
    </location>
</feature>
<feature type="transmembrane region" description="Helical" evidence="4">
    <location>
        <begin position="341"/>
        <end position="359"/>
    </location>
</feature>
<feature type="transmembrane region" description="Helical" evidence="4">
    <location>
        <begin position="365"/>
        <end position="386"/>
    </location>
</feature>
<organism evidence="6 7">
    <name type="scientific">Azospira restricta</name>
    <dbReference type="NCBI Taxonomy" id="404405"/>
    <lineage>
        <taxon>Bacteria</taxon>
        <taxon>Pseudomonadati</taxon>
        <taxon>Pseudomonadota</taxon>
        <taxon>Betaproteobacteria</taxon>
        <taxon>Rhodocyclales</taxon>
        <taxon>Rhodocyclaceae</taxon>
        <taxon>Azospira</taxon>
    </lineage>
</organism>
<dbReference type="GO" id="GO:0005886">
    <property type="term" value="C:plasma membrane"/>
    <property type="evidence" value="ECO:0007669"/>
    <property type="project" value="TreeGrafter"/>
</dbReference>
<feature type="transmembrane region" description="Helical" evidence="4">
    <location>
        <begin position="53"/>
        <end position="72"/>
    </location>
</feature>
<feature type="transmembrane region" description="Helical" evidence="4">
    <location>
        <begin position="279"/>
        <end position="297"/>
    </location>
</feature>
<dbReference type="RefSeq" id="WP_203385984.1">
    <property type="nucleotide sequence ID" value="NZ_CP064781.1"/>
</dbReference>
<feature type="transmembrane region" description="Helical" evidence="4">
    <location>
        <begin position="212"/>
        <end position="239"/>
    </location>
</feature>
<sequence length="407" mass="42628">MNDSTEDRRARLKILGAGIFSLLLVLGVARFAYTPLLPLMQQQAGLGVAEAGWLAAINYTGYLAGALIASLISDLVLKDRLYRIGMLLAVASTAVMGLSTDVTVWALSRFVAGLASAAGMLLGTGLILNWLIRHHHRSELGIHFAGIGLGIAGCAGAVALMSQWLDWRGQWFAFTAIACLLLVPALRWLPPPDTSTVTASGQPMNDNPPSPLFLRLFLAAYFCCGIGYVVSATFIVAIVDRLPGLAGHGTLAFVVIGLAGAPACIVWDLIARRTGYLDALVLAGALQVVGIVLPLLVPGLAGALAGALLFGGTFIGMVSLVLTMAGRYYPTRPAKMMGKMTLAYGTAQILAPALTGWLATLTGTYASGLWLASGAMVAGTLLLLALKRVERRQACLELAAARCPQQG</sequence>
<name>A0A974SMH0_9RHOO</name>
<proteinExistence type="predicted"/>
<feature type="transmembrane region" description="Helical" evidence="4">
    <location>
        <begin position="113"/>
        <end position="132"/>
    </location>
</feature>
<accession>A0A974SMH0</accession>
<feature type="transmembrane region" description="Helical" evidence="4">
    <location>
        <begin position="84"/>
        <end position="107"/>
    </location>
</feature>
<evidence type="ECO:0000259" key="5">
    <source>
        <dbReference type="PROSITE" id="PS50850"/>
    </source>
</evidence>
<evidence type="ECO:0000313" key="7">
    <source>
        <dbReference type="Proteomes" id="UP000663444"/>
    </source>
</evidence>
<dbReference type="AlphaFoldDB" id="A0A974SMH0"/>